<gene>
    <name evidence="1" type="ORF">SAMN05444410_102229</name>
</gene>
<sequence>MQEDMTSFVKESEPETIIPVVATCKLNEWCIVQPSSGTADRRFIDAWGMNHFNTCFQANTLQLAKKTFRRSLHNYYRPFWVSIRSISTIFALK</sequence>
<dbReference type="EMBL" id="FNNO01000002">
    <property type="protein sequence ID" value="SDW40788.1"/>
    <property type="molecule type" value="Genomic_DNA"/>
</dbReference>
<keyword evidence="2" id="KW-1185">Reference proteome</keyword>
<evidence type="ECO:0000313" key="2">
    <source>
        <dbReference type="Proteomes" id="UP000198711"/>
    </source>
</evidence>
<dbReference type="AlphaFoldDB" id="A0A8X8LCR4"/>
<accession>A0A8X8LCR4</accession>
<reference evidence="1 2" key="1">
    <citation type="submission" date="2016-10" db="EMBL/GenBank/DDBJ databases">
        <authorList>
            <person name="Varghese N."/>
            <person name="Submissions S."/>
        </authorList>
    </citation>
    <scope>NUCLEOTIDE SEQUENCE [LARGE SCALE GENOMIC DNA]</scope>
    <source>
        <strain evidence="1 2">DSM 25353</strain>
    </source>
</reference>
<protein>
    <submittedName>
        <fullName evidence="1">Uncharacterized protein</fullName>
    </submittedName>
</protein>
<evidence type="ECO:0000313" key="1">
    <source>
        <dbReference type="EMBL" id="SDW40788.1"/>
    </source>
</evidence>
<name>A0A8X8LCR4_9BACT</name>
<proteinExistence type="predicted"/>
<comment type="caution">
    <text evidence="1">The sequence shown here is derived from an EMBL/GenBank/DDBJ whole genome shotgun (WGS) entry which is preliminary data.</text>
</comment>
<dbReference type="Proteomes" id="UP000198711">
    <property type="component" value="Unassembled WGS sequence"/>
</dbReference>
<organism evidence="1 2">
    <name type="scientific">Hydrobacter penzbergensis</name>
    <dbReference type="NCBI Taxonomy" id="1235997"/>
    <lineage>
        <taxon>Bacteria</taxon>
        <taxon>Pseudomonadati</taxon>
        <taxon>Bacteroidota</taxon>
        <taxon>Chitinophagia</taxon>
        <taxon>Chitinophagales</taxon>
        <taxon>Chitinophagaceae</taxon>
        <taxon>Hydrobacter</taxon>
    </lineage>
</organism>